<feature type="domain" description="DUF512" evidence="1">
    <location>
        <begin position="224"/>
        <end position="427"/>
    </location>
</feature>
<dbReference type="InterPro" id="IPR041489">
    <property type="entry name" value="PDZ_6"/>
</dbReference>
<feature type="domain" description="Putative radical SAM N-terminal" evidence="3">
    <location>
        <begin position="71"/>
        <end position="221"/>
    </location>
</feature>
<keyword evidence="5" id="KW-1185">Reference proteome</keyword>
<dbReference type="Pfam" id="PF17820">
    <property type="entry name" value="PDZ_6"/>
    <property type="match status" value="1"/>
</dbReference>
<reference evidence="5" key="1">
    <citation type="journal article" date="2016" name="Genome Announc.">
        <title>Complete genome sequence of Alkaliphilus metalliredigens strain QYMF, an alkaliphilic and metal-reducing bacterium isolated from borax-contaminated leachate ponds.</title>
        <authorList>
            <person name="Hwang C."/>
            <person name="Copeland A."/>
            <person name="Lucas S."/>
            <person name="Lapidus A."/>
            <person name="Barry K."/>
            <person name="Detter J.C."/>
            <person name="Glavina Del Rio T."/>
            <person name="Hammon N."/>
            <person name="Israni S."/>
            <person name="Dalin E."/>
            <person name="Tice H."/>
            <person name="Pitluck S."/>
            <person name="Chertkov O."/>
            <person name="Brettin T."/>
            <person name="Bruce D."/>
            <person name="Han C."/>
            <person name="Schmutz J."/>
            <person name="Larimer F."/>
            <person name="Land M.L."/>
            <person name="Hauser L."/>
            <person name="Kyrpides N."/>
            <person name="Mikhailova N."/>
            <person name="Ye Q."/>
            <person name="Zhou J."/>
            <person name="Richardson P."/>
            <person name="Fields M.W."/>
        </authorList>
    </citation>
    <scope>NUCLEOTIDE SEQUENCE [LARGE SCALE GENOMIC DNA]</scope>
    <source>
        <strain evidence="5">QYMF</strain>
    </source>
</reference>
<dbReference type="InterPro" id="IPR013785">
    <property type="entry name" value="Aldolase_TIM"/>
</dbReference>
<dbReference type="Gene3D" id="2.30.42.10">
    <property type="match status" value="1"/>
</dbReference>
<dbReference type="InterPro" id="IPR058240">
    <property type="entry name" value="rSAM_sf"/>
</dbReference>
<evidence type="ECO:0000259" key="2">
    <source>
        <dbReference type="Pfam" id="PF17820"/>
    </source>
</evidence>
<evidence type="ECO:0000259" key="3">
    <source>
        <dbReference type="Pfam" id="PF19238"/>
    </source>
</evidence>
<dbReference type="Pfam" id="PF19238">
    <property type="entry name" value="Radical_SAM_2"/>
    <property type="match status" value="1"/>
</dbReference>
<dbReference type="KEGG" id="amt:Amet_2858"/>
<accession>A6TS40</accession>
<dbReference type="InterPro" id="IPR045375">
    <property type="entry name" value="Put_radical_SAM-like_N"/>
</dbReference>
<dbReference type="Gene3D" id="3.20.20.70">
    <property type="entry name" value="Aldolase class I"/>
    <property type="match status" value="1"/>
</dbReference>
<organism evidence="4 5">
    <name type="scientific">Alkaliphilus metalliredigens (strain QYMF)</name>
    <dbReference type="NCBI Taxonomy" id="293826"/>
    <lineage>
        <taxon>Bacteria</taxon>
        <taxon>Bacillati</taxon>
        <taxon>Bacillota</taxon>
        <taxon>Clostridia</taxon>
        <taxon>Peptostreptococcales</taxon>
        <taxon>Natronincolaceae</taxon>
        <taxon>Alkaliphilus</taxon>
    </lineage>
</organism>
<dbReference type="AlphaFoldDB" id="A6TS40"/>
<evidence type="ECO:0000313" key="5">
    <source>
        <dbReference type="Proteomes" id="UP000001572"/>
    </source>
</evidence>
<evidence type="ECO:0000313" key="4">
    <source>
        <dbReference type="EMBL" id="ABR49008.1"/>
    </source>
</evidence>
<proteinExistence type="predicted"/>
<protein>
    <submittedName>
        <fullName evidence="4">Response regulator receiver protein</fullName>
    </submittedName>
</protein>
<dbReference type="InterPro" id="IPR007549">
    <property type="entry name" value="DUF512"/>
</dbReference>
<evidence type="ECO:0000259" key="1">
    <source>
        <dbReference type="Pfam" id="PF04459"/>
    </source>
</evidence>
<dbReference type="EMBL" id="CP000724">
    <property type="protein sequence ID" value="ABR49008.1"/>
    <property type="molecule type" value="Genomic_DNA"/>
</dbReference>
<dbReference type="InterPro" id="IPR036034">
    <property type="entry name" value="PDZ_sf"/>
</dbReference>
<dbReference type="STRING" id="293826.Amet_2858"/>
<dbReference type="Proteomes" id="UP000001572">
    <property type="component" value="Chromosome"/>
</dbReference>
<dbReference type="HOGENOM" id="CLU_037396_0_0_9"/>
<dbReference type="eggNOG" id="COG1625">
    <property type="taxonomic scope" value="Bacteria"/>
</dbReference>
<feature type="domain" description="PDZ" evidence="2">
    <location>
        <begin position="9"/>
        <end position="56"/>
    </location>
</feature>
<dbReference type="RefSeq" id="WP_012063976.1">
    <property type="nucleotide sequence ID" value="NC_009633.1"/>
</dbReference>
<dbReference type="SUPFAM" id="SSF102114">
    <property type="entry name" value="Radical SAM enzymes"/>
    <property type="match status" value="1"/>
</dbReference>
<sequence length="448" mass="50970">MKEVKIKNVISKVYEGSIAEEVGIEVDDILININGNLIEDIIEYKFYLSDEYLEIEIEKPNGESWVYEVEKDYDEDLGMEFENPIIDQAKSCKNNCLFCFVDQLPPNMRESLYFKDDDSRLSFLHGNYITLTNMKDKDIEKIIKYRISPINISVHTTNGELRKQMLNNRFAGNILDILKKLHDHHIEMNCQIVLCPNVNDGKELDDTLRHLGNLSESIKSVAVVPVGLTAYRQHLQEVQPFNRSTASKTVEQIEGWQRQFQKYMGRNFVYTSDEFYILAEKALPDYDSYEGFPQLENGVGMVVKLKKEFHNYISKLSVKLNQPKSITILTGQSSCEIIKELGHQLTETVHGLQVNVVCIKNRFFGGHVSVTGLITGSDILSTLKGQPLGDGVMIPESMLKSGELVFLDDVTVSEIEEALEVPIQVCEVNGKQFVKGLLTFPIKDKGKR</sequence>
<name>A6TS40_ALKMQ</name>
<dbReference type="Pfam" id="PF04459">
    <property type="entry name" value="DUF512"/>
    <property type="match status" value="1"/>
</dbReference>
<gene>
    <name evidence="4" type="ordered locus">Amet_2858</name>
</gene>
<dbReference type="SUPFAM" id="SSF50156">
    <property type="entry name" value="PDZ domain-like"/>
    <property type="match status" value="1"/>
</dbReference>